<keyword evidence="1" id="KW-0694">RNA-binding</keyword>
<dbReference type="CDD" id="cd00590">
    <property type="entry name" value="RRM_SF"/>
    <property type="match status" value="1"/>
</dbReference>
<dbReference type="AlphaFoldDB" id="A0A1E1MWA8"/>
<feature type="region of interest" description="Disordered" evidence="2">
    <location>
        <begin position="1"/>
        <end position="80"/>
    </location>
</feature>
<dbReference type="InterPro" id="IPR000504">
    <property type="entry name" value="RRM_dom"/>
</dbReference>
<feature type="compositionally biased region" description="Basic and acidic residues" evidence="2">
    <location>
        <begin position="16"/>
        <end position="39"/>
    </location>
</feature>
<feature type="compositionally biased region" description="Polar residues" evidence="2">
    <location>
        <begin position="44"/>
        <end position="80"/>
    </location>
</feature>
<evidence type="ECO:0000313" key="4">
    <source>
        <dbReference type="EMBL" id="CZT53348.1"/>
    </source>
</evidence>
<gene>
    <name evidence="4" type="ORF">RSE6_14844</name>
</gene>
<dbReference type="SMART" id="SM00360">
    <property type="entry name" value="RRM"/>
    <property type="match status" value="1"/>
</dbReference>
<accession>A0A1E1MWA8</accession>
<dbReference type="Gene3D" id="3.30.70.330">
    <property type="match status" value="1"/>
</dbReference>
<name>A0A1E1MWA8_RHYSE</name>
<sequence>MTFQNPSAKEPSPAHLTDDKPLTSEDHPRNPKSRHDLNRFKKLATNTTDNQSFIDSSSRTLMPNNLSSSDTSQNSNKPAKFQIQRQVNADDSGGRAYLGYTEVRCGNLRPWVTAEELKKHFAPCAGLKDAHIPLEMNGDVKNYGVITFDNSQDARVALESLNGTLLRGIALKLTPARPISLAEIKFSISKNPVGMIGGGNAHESAKTLDVIIDGIDETYHHESELSRNLRIWDMQFDFFDKIAAWILKEREAFRHKEMFKPSPDHEDTTIRDRIVLFDQDCRQTVCPSNITISPIS</sequence>
<dbReference type="SUPFAM" id="SSF54928">
    <property type="entry name" value="RNA-binding domain, RBD"/>
    <property type="match status" value="1"/>
</dbReference>
<evidence type="ECO:0000313" key="5">
    <source>
        <dbReference type="Proteomes" id="UP000177625"/>
    </source>
</evidence>
<dbReference type="PROSITE" id="PS50102">
    <property type="entry name" value="RRM"/>
    <property type="match status" value="1"/>
</dbReference>
<proteinExistence type="predicted"/>
<dbReference type="InterPro" id="IPR012677">
    <property type="entry name" value="Nucleotide-bd_a/b_plait_sf"/>
</dbReference>
<evidence type="ECO:0000259" key="3">
    <source>
        <dbReference type="PROSITE" id="PS50102"/>
    </source>
</evidence>
<protein>
    <recommendedName>
        <fullName evidence="3">RRM domain-containing protein</fullName>
    </recommendedName>
</protein>
<dbReference type="Pfam" id="PF00076">
    <property type="entry name" value="RRM_1"/>
    <property type="match status" value="1"/>
</dbReference>
<feature type="domain" description="RRM" evidence="3">
    <location>
        <begin position="101"/>
        <end position="178"/>
    </location>
</feature>
<evidence type="ECO:0000256" key="2">
    <source>
        <dbReference type="SAM" id="MobiDB-lite"/>
    </source>
</evidence>
<evidence type="ECO:0000256" key="1">
    <source>
        <dbReference type="PROSITE-ProRule" id="PRU00176"/>
    </source>
</evidence>
<dbReference type="EMBL" id="FJVC01000726">
    <property type="protein sequence ID" value="CZT53348.1"/>
    <property type="molecule type" value="Genomic_DNA"/>
</dbReference>
<dbReference type="Proteomes" id="UP000177625">
    <property type="component" value="Unassembled WGS sequence"/>
</dbReference>
<dbReference type="InterPro" id="IPR035979">
    <property type="entry name" value="RBD_domain_sf"/>
</dbReference>
<dbReference type="GO" id="GO:0003723">
    <property type="term" value="F:RNA binding"/>
    <property type="evidence" value="ECO:0007669"/>
    <property type="project" value="UniProtKB-UniRule"/>
</dbReference>
<organism evidence="4 5">
    <name type="scientific">Rhynchosporium secalis</name>
    <name type="common">Barley scald fungus</name>
    <dbReference type="NCBI Taxonomy" id="38038"/>
    <lineage>
        <taxon>Eukaryota</taxon>
        <taxon>Fungi</taxon>
        <taxon>Dikarya</taxon>
        <taxon>Ascomycota</taxon>
        <taxon>Pezizomycotina</taxon>
        <taxon>Leotiomycetes</taxon>
        <taxon>Helotiales</taxon>
        <taxon>Ploettnerulaceae</taxon>
        <taxon>Rhynchosporium</taxon>
    </lineage>
</organism>
<reference evidence="5" key="1">
    <citation type="submission" date="2016-03" db="EMBL/GenBank/DDBJ databases">
        <authorList>
            <person name="Guldener U."/>
        </authorList>
    </citation>
    <scope>NUCLEOTIDE SEQUENCE [LARGE SCALE GENOMIC DNA]</scope>
</reference>
<keyword evidence="5" id="KW-1185">Reference proteome</keyword>